<evidence type="ECO:0000259" key="2">
    <source>
        <dbReference type="Pfam" id="PF01156"/>
    </source>
</evidence>
<protein>
    <submittedName>
        <fullName evidence="3">Nucleoside hydrolase</fullName>
    </submittedName>
</protein>
<name>A0A0D6N3R1_9PROT</name>
<dbReference type="InterPro" id="IPR052775">
    <property type="entry name" value="IUN_hydrolase"/>
</dbReference>
<feature type="signal peptide" evidence="1">
    <location>
        <begin position="1"/>
        <end position="33"/>
    </location>
</feature>
<dbReference type="PANTHER" id="PTHR46190">
    <property type="entry name" value="SI:CH211-201H21.5-RELATED"/>
    <property type="match status" value="1"/>
</dbReference>
<evidence type="ECO:0000313" key="6">
    <source>
        <dbReference type="Proteomes" id="UP000321891"/>
    </source>
</evidence>
<organism evidence="3 5">
    <name type="scientific">Acetobacter cibinongensis</name>
    <dbReference type="NCBI Taxonomy" id="146475"/>
    <lineage>
        <taxon>Bacteria</taxon>
        <taxon>Pseudomonadati</taxon>
        <taxon>Pseudomonadota</taxon>
        <taxon>Alphaproteobacteria</taxon>
        <taxon>Acetobacterales</taxon>
        <taxon>Acetobacteraceae</taxon>
        <taxon>Acetobacter</taxon>
    </lineage>
</organism>
<dbReference type="GO" id="GO:0016799">
    <property type="term" value="F:hydrolase activity, hydrolyzing N-glycosyl compounds"/>
    <property type="evidence" value="ECO:0007669"/>
    <property type="project" value="InterPro"/>
</dbReference>
<evidence type="ECO:0000313" key="3">
    <source>
        <dbReference type="EMBL" id="GAN60325.1"/>
    </source>
</evidence>
<feature type="domain" description="Inosine/uridine-preferring nucleoside hydrolase" evidence="2">
    <location>
        <begin position="51"/>
        <end position="359"/>
    </location>
</feature>
<dbReference type="STRING" id="1231339.Abci_011_055"/>
<reference evidence="4 6" key="2">
    <citation type="submission" date="2019-07" db="EMBL/GenBank/DDBJ databases">
        <title>Whole genome shotgun sequence of Acetobacter cibinongensis NBRC 16605.</title>
        <authorList>
            <person name="Hosoyama A."/>
            <person name="Uohara A."/>
            <person name="Ohji S."/>
            <person name="Ichikawa N."/>
        </authorList>
    </citation>
    <scope>NUCLEOTIDE SEQUENCE [LARGE SCALE GENOMIC DNA]</scope>
    <source>
        <strain evidence="4 6">NBRC 16605</strain>
    </source>
</reference>
<evidence type="ECO:0000313" key="5">
    <source>
        <dbReference type="Proteomes" id="UP000032671"/>
    </source>
</evidence>
<dbReference type="Proteomes" id="UP000321891">
    <property type="component" value="Unassembled WGS sequence"/>
</dbReference>
<gene>
    <name evidence="3" type="ORF">Abci_011_055</name>
    <name evidence="4" type="ORF">ACI01nite_06310</name>
</gene>
<dbReference type="RefSeq" id="WP_048838386.1">
    <property type="nucleotide sequence ID" value="NZ_BAMV01000011.1"/>
</dbReference>
<dbReference type="EMBL" id="BAMV01000011">
    <property type="protein sequence ID" value="GAN60325.1"/>
    <property type="molecule type" value="Genomic_DNA"/>
</dbReference>
<reference evidence="3 5" key="1">
    <citation type="submission" date="2012-11" db="EMBL/GenBank/DDBJ databases">
        <title>Whole genome sequence of Acetobacter cibinongensis 4H-1.</title>
        <authorList>
            <person name="Azuma Y."/>
            <person name="Higashiura N."/>
            <person name="Hirakawa H."/>
            <person name="Matsushita K."/>
        </authorList>
    </citation>
    <scope>NUCLEOTIDE SEQUENCE [LARGE SCALE GENOMIC DNA]</scope>
    <source>
        <strain evidence="3 5">4H-1</strain>
    </source>
</reference>
<dbReference type="InterPro" id="IPR001910">
    <property type="entry name" value="Inosine/uridine_hydrolase_dom"/>
</dbReference>
<accession>A0A0D6N3R1</accession>
<dbReference type="Pfam" id="PF01156">
    <property type="entry name" value="IU_nuc_hydro"/>
    <property type="match status" value="1"/>
</dbReference>
<dbReference type="AlphaFoldDB" id="A0A0D6N3R1"/>
<keyword evidence="6" id="KW-1185">Reference proteome</keyword>
<keyword evidence="1" id="KW-0732">Signal</keyword>
<sequence>MHPSTLSRFTRLGLTAACTLVLAWSLTAQPARAEGTQEPTLIIEDNDFLGPGGSDIQSTIPLLADPHVKVLGFTVTTGDDWENAESAHLRRFLEIANRADIPVSDGAVYPLLNTVALMRLHEQEFGRIPWKGAWGGLGDSAKASEVQPALPKLAEGLPSTAASPENAALFMIRAVHQHPHQVTILAAGPLTNLALAIRLDPTFAATAKQLVFMGGLLDTDLMSVTGNANFASDFNMIFDPEAAHITLTAPWPAITVVGNISNDIAMSKEYMARIAKKNTPVTAYLSKYYSPLPMWDELTAAIAADPSLVQHSVKAYMDIDTSQGSHYGHARVWAKDMAPRSQHVREVTLVQKVDVQRFLNNFVQQAQSL</sequence>
<evidence type="ECO:0000313" key="4">
    <source>
        <dbReference type="EMBL" id="GEL58029.1"/>
    </source>
</evidence>
<dbReference type="PANTHER" id="PTHR46190:SF1">
    <property type="entry name" value="SI:CH211-201H21.5"/>
    <property type="match status" value="1"/>
</dbReference>
<dbReference type="EMBL" id="BJVU01000002">
    <property type="protein sequence ID" value="GEL58029.1"/>
    <property type="molecule type" value="Genomic_DNA"/>
</dbReference>
<evidence type="ECO:0000256" key="1">
    <source>
        <dbReference type="SAM" id="SignalP"/>
    </source>
</evidence>
<feature type="chain" id="PRO_5030005748" evidence="1">
    <location>
        <begin position="34"/>
        <end position="369"/>
    </location>
</feature>
<proteinExistence type="predicted"/>
<dbReference type="InterPro" id="IPR036452">
    <property type="entry name" value="Ribo_hydro-like"/>
</dbReference>
<dbReference type="Gene3D" id="3.90.245.10">
    <property type="entry name" value="Ribonucleoside hydrolase-like"/>
    <property type="match status" value="1"/>
</dbReference>
<dbReference type="SUPFAM" id="SSF53590">
    <property type="entry name" value="Nucleoside hydrolase"/>
    <property type="match status" value="1"/>
</dbReference>
<comment type="caution">
    <text evidence="3">The sequence shown here is derived from an EMBL/GenBank/DDBJ whole genome shotgun (WGS) entry which is preliminary data.</text>
</comment>
<accession>A0A6N3SNI7</accession>
<dbReference type="Proteomes" id="UP000032671">
    <property type="component" value="Unassembled WGS sequence"/>
</dbReference>
<keyword evidence="3" id="KW-0378">Hydrolase</keyword>